<evidence type="ECO:0000256" key="2">
    <source>
        <dbReference type="ARBA" id="ARBA00022801"/>
    </source>
</evidence>
<dbReference type="NCBIfam" id="TIGR01490">
    <property type="entry name" value="HAD-SF-IB-hyp1"/>
    <property type="match status" value="1"/>
</dbReference>
<dbReference type="PANTHER" id="PTHR43344:SF13">
    <property type="entry name" value="PHOSPHATASE RV3661-RELATED"/>
    <property type="match status" value="1"/>
</dbReference>
<name>A0A1G5H2S9_9BACT</name>
<dbReference type="InterPro" id="IPR023214">
    <property type="entry name" value="HAD_sf"/>
</dbReference>
<protein>
    <submittedName>
        <fullName evidence="4">HAD-superfamily subfamily IB hydrolase, TIGR01490</fullName>
    </submittedName>
</protein>
<dbReference type="GO" id="GO:0016787">
    <property type="term" value="F:hydrolase activity"/>
    <property type="evidence" value="ECO:0007669"/>
    <property type="project" value="UniProtKB-KW"/>
</dbReference>
<keyword evidence="2 4" id="KW-0378">Hydrolase</keyword>
<dbReference type="AlphaFoldDB" id="A0A1G5H2S9"/>
<dbReference type="InterPro" id="IPR050582">
    <property type="entry name" value="HAD-like_SerB"/>
</dbReference>
<dbReference type="RefSeq" id="WP_175469868.1">
    <property type="nucleotide sequence ID" value="NZ_FMUX01000012.1"/>
</dbReference>
<evidence type="ECO:0000256" key="3">
    <source>
        <dbReference type="ARBA" id="ARBA00022842"/>
    </source>
</evidence>
<sequence length="232" mass="25740">MTRTAAFFDFDRTLIAADSQRMEALSLLRNHWPGLLYPFRLLKVALAEPFYKRNLMDHDRFNRIYLTSYKGIPLSHLQAHARHLYEDRLKPLLFPDMMALMADHKTRGHLVIVVSATSGHLLAPFIEDHAPDAWFATPIEAGRDGLCTGRPAGNICVGSEKARAIGGLARTMGINLAASHAYSDHHADLAFLRAVGHPTAVNPTPALKTVALDQGWDIAHHDHNASQNNQNS</sequence>
<keyword evidence="3" id="KW-0460">Magnesium</keyword>
<dbReference type="EMBL" id="FMUX01000012">
    <property type="protein sequence ID" value="SCY58133.1"/>
    <property type="molecule type" value="Genomic_DNA"/>
</dbReference>
<dbReference type="Gene3D" id="1.20.1440.100">
    <property type="entry name" value="SG protein - dephosphorylation function"/>
    <property type="match status" value="1"/>
</dbReference>
<dbReference type="InterPro" id="IPR006385">
    <property type="entry name" value="HAD_hydro_SerB1"/>
</dbReference>
<dbReference type="InterPro" id="IPR036412">
    <property type="entry name" value="HAD-like_sf"/>
</dbReference>
<dbReference type="Proteomes" id="UP000198870">
    <property type="component" value="Unassembled WGS sequence"/>
</dbReference>
<organism evidence="4 5">
    <name type="scientific">Desulfoluna spongiiphila</name>
    <dbReference type="NCBI Taxonomy" id="419481"/>
    <lineage>
        <taxon>Bacteria</taxon>
        <taxon>Pseudomonadati</taxon>
        <taxon>Thermodesulfobacteriota</taxon>
        <taxon>Desulfobacteria</taxon>
        <taxon>Desulfobacterales</taxon>
        <taxon>Desulfolunaceae</taxon>
        <taxon>Desulfoluna</taxon>
    </lineage>
</organism>
<dbReference type="Pfam" id="PF12710">
    <property type="entry name" value="HAD"/>
    <property type="match status" value="1"/>
</dbReference>
<dbReference type="PANTHER" id="PTHR43344">
    <property type="entry name" value="PHOSPHOSERINE PHOSPHATASE"/>
    <property type="match status" value="1"/>
</dbReference>
<reference evidence="4 5" key="1">
    <citation type="submission" date="2016-10" db="EMBL/GenBank/DDBJ databases">
        <authorList>
            <person name="de Groot N.N."/>
        </authorList>
    </citation>
    <scope>NUCLEOTIDE SEQUENCE [LARGE SCALE GENOMIC DNA]</scope>
    <source>
        <strain evidence="4 5">AA1</strain>
    </source>
</reference>
<evidence type="ECO:0000256" key="1">
    <source>
        <dbReference type="ARBA" id="ARBA00022723"/>
    </source>
</evidence>
<evidence type="ECO:0000313" key="5">
    <source>
        <dbReference type="Proteomes" id="UP000198870"/>
    </source>
</evidence>
<evidence type="ECO:0000313" key="4">
    <source>
        <dbReference type="EMBL" id="SCY58133.1"/>
    </source>
</evidence>
<dbReference type="Gene3D" id="3.40.50.1000">
    <property type="entry name" value="HAD superfamily/HAD-like"/>
    <property type="match status" value="1"/>
</dbReference>
<proteinExistence type="predicted"/>
<dbReference type="STRING" id="419481.SAMN05216233_11290"/>
<dbReference type="GO" id="GO:0046872">
    <property type="term" value="F:metal ion binding"/>
    <property type="evidence" value="ECO:0007669"/>
    <property type="project" value="UniProtKB-KW"/>
</dbReference>
<dbReference type="NCBIfam" id="TIGR01488">
    <property type="entry name" value="HAD-SF-IB"/>
    <property type="match status" value="1"/>
</dbReference>
<gene>
    <name evidence="4" type="ORF">SAMN05216233_11290</name>
</gene>
<keyword evidence="1" id="KW-0479">Metal-binding</keyword>
<dbReference type="SUPFAM" id="SSF56784">
    <property type="entry name" value="HAD-like"/>
    <property type="match status" value="1"/>
</dbReference>
<keyword evidence="5" id="KW-1185">Reference proteome</keyword>
<accession>A0A1G5H2S9</accession>